<gene>
    <name evidence="1" type="ORF">QFW80_01545</name>
</gene>
<dbReference type="RefSeq" id="WP_280599246.1">
    <property type="nucleotide sequence ID" value="NZ_JARXRN010000016.1"/>
</dbReference>
<proteinExistence type="predicted"/>
<evidence type="ECO:0000313" key="2">
    <source>
        <dbReference type="Proteomes" id="UP001156831"/>
    </source>
</evidence>
<protein>
    <submittedName>
        <fullName evidence="1">Uncharacterized protein</fullName>
    </submittedName>
</protein>
<reference evidence="1 2" key="1">
    <citation type="submission" date="2023-04" db="EMBL/GenBank/DDBJ databases">
        <title>Luteimonas sp. M1R5S18.</title>
        <authorList>
            <person name="Sun J.-Q."/>
        </authorList>
    </citation>
    <scope>NUCLEOTIDE SEQUENCE [LARGE SCALE GENOMIC DNA]</scope>
    <source>
        <strain evidence="1 2">M1R5S18</strain>
    </source>
</reference>
<evidence type="ECO:0000313" key="1">
    <source>
        <dbReference type="EMBL" id="MDH5829203.1"/>
    </source>
</evidence>
<keyword evidence="2" id="KW-1185">Reference proteome</keyword>
<sequence length="202" mass="22188">MLLRVAGSHRGGGDRMRAWVIAMVSNIFPAARRRPGRPRYFRTGRSEFSDGHGCRTLRHWPRTRIGARIRPGLAARLTAMRRLRADDMEVHRMKNRAHLVLIALTTITLAGCATRVEDDTIVSRTAFAIGLESDQFTITDRTGDAGRIDYKVVADDGRRFNCYVTGGGMMYAGVVTSDAICSEQGSGTVTQCNALLKAAGKC</sequence>
<organism evidence="1 2">
    <name type="scientific">Luteimonas rhizosphaericola</name>
    <dbReference type="NCBI Taxonomy" id="3042024"/>
    <lineage>
        <taxon>Bacteria</taxon>
        <taxon>Pseudomonadati</taxon>
        <taxon>Pseudomonadota</taxon>
        <taxon>Gammaproteobacteria</taxon>
        <taxon>Lysobacterales</taxon>
        <taxon>Lysobacteraceae</taxon>
        <taxon>Luteimonas</taxon>
    </lineage>
</organism>
<dbReference type="EMBL" id="JARXRN010000016">
    <property type="protein sequence ID" value="MDH5829203.1"/>
    <property type="molecule type" value="Genomic_DNA"/>
</dbReference>
<name>A0ABT6JEU6_9GAMM</name>
<accession>A0ABT6JEU6</accession>
<comment type="caution">
    <text evidence="1">The sequence shown here is derived from an EMBL/GenBank/DDBJ whole genome shotgun (WGS) entry which is preliminary data.</text>
</comment>
<dbReference type="Proteomes" id="UP001156831">
    <property type="component" value="Unassembled WGS sequence"/>
</dbReference>